<evidence type="ECO:0000313" key="4">
    <source>
        <dbReference type="Proteomes" id="UP000294749"/>
    </source>
</evidence>
<keyword evidence="4" id="KW-1185">Reference proteome</keyword>
<evidence type="ECO:0000256" key="1">
    <source>
        <dbReference type="SAM" id="MobiDB-lite"/>
    </source>
</evidence>
<feature type="region of interest" description="Disordered" evidence="1">
    <location>
        <begin position="27"/>
        <end position="51"/>
    </location>
</feature>
<accession>A0A4R7JZ60</accession>
<dbReference type="RefSeq" id="WP_133688199.1">
    <property type="nucleotide sequence ID" value="NZ_SOAY01000012.1"/>
</dbReference>
<dbReference type="Gene3D" id="2.120.10.80">
    <property type="entry name" value="Kelch-type beta propeller"/>
    <property type="match status" value="1"/>
</dbReference>
<dbReference type="AlphaFoldDB" id="A0A4R7JZ60"/>
<dbReference type="PANTHER" id="PTHR23244">
    <property type="entry name" value="KELCH REPEAT DOMAIN"/>
    <property type="match status" value="1"/>
</dbReference>
<reference evidence="3 4" key="1">
    <citation type="submission" date="2019-03" db="EMBL/GenBank/DDBJ databases">
        <title>Genomic Encyclopedia of Archaeal and Bacterial Type Strains, Phase II (KMG-II): from individual species to whole genera.</title>
        <authorList>
            <person name="Goeker M."/>
        </authorList>
    </citation>
    <scope>NUCLEOTIDE SEQUENCE [LARGE SCALE GENOMIC DNA]</scope>
    <source>
        <strain evidence="3 4">DSM 25233</strain>
    </source>
</reference>
<feature type="compositionally biased region" description="Acidic residues" evidence="1">
    <location>
        <begin position="31"/>
        <end position="51"/>
    </location>
</feature>
<dbReference type="OrthoDB" id="996574at2"/>
<evidence type="ECO:0000313" key="3">
    <source>
        <dbReference type="EMBL" id="TDT43822.1"/>
    </source>
</evidence>
<gene>
    <name evidence="3" type="ORF">CLV90_2946</name>
</gene>
<sequence length="523" mass="58234">MKTKVLHLFLLLSFTFFIISCNKDETKETETEQQEQQEQEEIEEPEEEATEDLSVVLAQERESVLNSLTNNEQKVWKISEAVLTNNSGTFDISNNFNVTDDELVFTNEVFVSSKTDFNGTLEWRPGNFIETEATTLEETMVDYYESPFKSAFDFVGESSSDLESPGFTFTYIDESNITGTVLGEGTSTIAITLTPKTANDYAQVPTEALSFSPAFSYPSNAVSGFSPGMIGSNSSNSIFIVTREGQMIGTEFVNPERITRFDNETGELTDKLFFQSDFVSKQLHIIDNKLKVVGGQYINTYDLDLQTDPTSASYDGQIILSRHGSAVIDDEIFIVGGSLGDTQNIGDEIYKWDDLNSSLTTETIMPEARSGARAETVQNKLYVFGGTEEAFGQIAKNSIYIYDFESGEITTETMPSALHFTYTGKYENLIIVSGQIKSFTDDADGDGNPDGFLTQYDNEPYIGVYNTLNNEFTELTTNLTSPENEAIHSMAVINGKIYILYGQQEEVAEGEFQNWDVLVADLN</sequence>
<dbReference type="SUPFAM" id="SSF117281">
    <property type="entry name" value="Kelch motif"/>
    <property type="match status" value="1"/>
</dbReference>
<dbReference type="Proteomes" id="UP000294749">
    <property type="component" value="Unassembled WGS sequence"/>
</dbReference>
<evidence type="ECO:0000256" key="2">
    <source>
        <dbReference type="SAM" id="SignalP"/>
    </source>
</evidence>
<dbReference type="Pfam" id="PF24681">
    <property type="entry name" value="Kelch_KLHDC2_KLHL20_DRC7"/>
    <property type="match status" value="1"/>
</dbReference>
<dbReference type="InterPro" id="IPR015915">
    <property type="entry name" value="Kelch-typ_b-propeller"/>
</dbReference>
<keyword evidence="2" id="KW-0732">Signal</keyword>
<dbReference type="PROSITE" id="PS51257">
    <property type="entry name" value="PROKAR_LIPOPROTEIN"/>
    <property type="match status" value="1"/>
</dbReference>
<name>A0A4R7JZ60_9FLAO</name>
<dbReference type="EMBL" id="SOAY01000012">
    <property type="protein sequence ID" value="TDT43822.1"/>
    <property type="molecule type" value="Genomic_DNA"/>
</dbReference>
<feature type="signal peptide" evidence="2">
    <location>
        <begin position="1"/>
        <end position="20"/>
    </location>
</feature>
<feature type="chain" id="PRO_5020415098" evidence="2">
    <location>
        <begin position="21"/>
        <end position="523"/>
    </location>
</feature>
<proteinExistence type="predicted"/>
<organism evidence="3 4">
    <name type="scientific">Maribacter spongiicola</name>
    <dbReference type="NCBI Taxonomy" id="1206753"/>
    <lineage>
        <taxon>Bacteria</taxon>
        <taxon>Pseudomonadati</taxon>
        <taxon>Bacteroidota</taxon>
        <taxon>Flavobacteriia</taxon>
        <taxon>Flavobacteriales</taxon>
        <taxon>Flavobacteriaceae</taxon>
        <taxon>Maribacter</taxon>
    </lineage>
</organism>
<dbReference type="PANTHER" id="PTHR23244:SF471">
    <property type="entry name" value="GUANINE NUCLEOTIDE-BINDING PROTEIN SUBUNIT BETA 1-RELATED"/>
    <property type="match status" value="1"/>
</dbReference>
<comment type="caution">
    <text evidence="3">The sequence shown here is derived from an EMBL/GenBank/DDBJ whole genome shotgun (WGS) entry which is preliminary data.</text>
</comment>
<protein>
    <submittedName>
        <fullName evidence="3">Kelch motif protein</fullName>
    </submittedName>
</protein>